<dbReference type="SMART" id="SM00491">
    <property type="entry name" value="HELICc2"/>
    <property type="match status" value="1"/>
</dbReference>
<comment type="similarity">
    <text evidence="3">Belongs to the DEAD box helicase family. DEAH subfamily.</text>
</comment>
<evidence type="ECO:0000256" key="8">
    <source>
        <dbReference type="ARBA" id="ARBA00022801"/>
    </source>
</evidence>
<keyword evidence="20" id="KW-1185">Reference proteome</keyword>
<comment type="caution">
    <text evidence="19">The sequence shown here is derived from an EMBL/GenBank/DDBJ whole genome shotgun (WGS) entry which is preliminary data.</text>
</comment>
<dbReference type="Pfam" id="PF13307">
    <property type="entry name" value="Helicase_C_2"/>
    <property type="match status" value="1"/>
</dbReference>
<evidence type="ECO:0000256" key="5">
    <source>
        <dbReference type="ARBA" id="ARBA00022723"/>
    </source>
</evidence>
<organism evidence="19 20">
    <name type="scientific">Deinandra increscens subsp. villosa</name>
    <dbReference type="NCBI Taxonomy" id="3103831"/>
    <lineage>
        <taxon>Eukaryota</taxon>
        <taxon>Viridiplantae</taxon>
        <taxon>Streptophyta</taxon>
        <taxon>Embryophyta</taxon>
        <taxon>Tracheophyta</taxon>
        <taxon>Spermatophyta</taxon>
        <taxon>Magnoliopsida</taxon>
        <taxon>eudicotyledons</taxon>
        <taxon>Gunneridae</taxon>
        <taxon>Pentapetalae</taxon>
        <taxon>asterids</taxon>
        <taxon>campanulids</taxon>
        <taxon>Asterales</taxon>
        <taxon>Asteraceae</taxon>
        <taxon>Asteroideae</taxon>
        <taxon>Heliantheae alliance</taxon>
        <taxon>Madieae</taxon>
        <taxon>Madiinae</taxon>
        <taxon>Deinandra</taxon>
    </lineage>
</organism>
<dbReference type="GO" id="GO:0005634">
    <property type="term" value="C:nucleus"/>
    <property type="evidence" value="ECO:0007669"/>
    <property type="project" value="UniProtKB-SubCell"/>
</dbReference>
<dbReference type="PROSITE" id="PS51193">
    <property type="entry name" value="HELICASE_ATP_BIND_2"/>
    <property type="match status" value="1"/>
</dbReference>
<evidence type="ECO:0000256" key="11">
    <source>
        <dbReference type="ARBA" id="ARBA00023004"/>
    </source>
</evidence>
<dbReference type="InterPro" id="IPR006554">
    <property type="entry name" value="Helicase-like_DEXD_c2"/>
</dbReference>
<comment type="subcellular location">
    <subcellularLocation>
        <location evidence="2">Nucleus</location>
    </subcellularLocation>
</comment>
<feature type="region of interest" description="Disordered" evidence="17">
    <location>
        <begin position="1"/>
        <end position="20"/>
    </location>
</feature>
<keyword evidence="11" id="KW-0408">Iron</keyword>
<evidence type="ECO:0000256" key="10">
    <source>
        <dbReference type="ARBA" id="ARBA00022840"/>
    </source>
</evidence>
<evidence type="ECO:0000256" key="3">
    <source>
        <dbReference type="ARBA" id="ARBA00008792"/>
    </source>
</evidence>
<dbReference type="PANTHER" id="PTHR11472:SF47">
    <property type="entry name" value="FANCONI ANEMIA GROUP J PROTEIN"/>
    <property type="match status" value="1"/>
</dbReference>
<keyword evidence="6" id="KW-0547">Nucleotide-binding</keyword>
<keyword evidence="8" id="KW-0378">Hydrolase</keyword>
<reference evidence="19 20" key="1">
    <citation type="submission" date="2024-04" db="EMBL/GenBank/DDBJ databases">
        <title>The reference genome of an endangered Asteraceae, Deinandra increscens subsp. villosa, native to the Central Coast of California.</title>
        <authorList>
            <person name="Guilliams M."/>
            <person name="Hasenstab-Lehman K."/>
            <person name="Meyer R."/>
            <person name="Mcevoy S."/>
        </authorList>
    </citation>
    <scope>NUCLEOTIDE SEQUENCE [LARGE SCALE GENOMIC DNA]</scope>
    <source>
        <tissue evidence="19">Leaf</tissue>
    </source>
</reference>
<evidence type="ECO:0000256" key="1">
    <source>
        <dbReference type="ARBA" id="ARBA00001966"/>
    </source>
</evidence>
<evidence type="ECO:0000256" key="6">
    <source>
        <dbReference type="ARBA" id="ARBA00022741"/>
    </source>
</evidence>
<dbReference type="Proteomes" id="UP001408789">
    <property type="component" value="Unassembled WGS sequence"/>
</dbReference>
<dbReference type="GO" id="GO:0005524">
    <property type="term" value="F:ATP binding"/>
    <property type="evidence" value="ECO:0007669"/>
    <property type="project" value="UniProtKB-KW"/>
</dbReference>
<dbReference type="GO" id="GO:0051539">
    <property type="term" value="F:4 iron, 4 sulfur cluster binding"/>
    <property type="evidence" value="ECO:0007669"/>
    <property type="project" value="UniProtKB-KW"/>
</dbReference>
<dbReference type="GO" id="GO:0046872">
    <property type="term" value="F:metal ion binding"/>
    <property type="evidence" value="ECO:0007669"/>
    <property type="project" value="UniProtKB-KW"/>
</dbReference>
<keyword evidence="9" id="KW-0347">Helicase</keyword>
<keyword evidence="10" id="KW-0067">ATP-binding</keyword>
<evidence type="ECO:0000256" key="2">
    <source>
        <dbReference type="ARBA" id="ARBA00004123"/>
    </source>
</evidence>
<sequence>MKANDIGGAMESNPKPKTSVNHIGGIPIEFPYRPYGSQLAYMSRVIATLDRAQRDGHFHALLESPTGTGKSLSLLCSVLAWQQNQRSKSHSKPNPDDPLGQGGGFVPDIDPSSANLMPTINETNNWIQKKKIVIYYATRTHSQIGQVIGEFRKTSYHVPMAVLGSRKRYCTNSKVRGQDNIDEKCKLLLKERAKKKVGCREFVNAHKIRAHPSLRKGGCYEVHDIEDLIKVGEMVEGCSYFGAQAMAEVADIVFCPYSYIVNPQIRKAMEINVKGNIIILDEAHNIEDVAREAGSIDVEEGVLFQLHKELENLCESNKEIYQPLYEMIEGILSWISLRKNSLGKHSFQHKASCWGGDKALKELQEANISMQCFPSLQDCATKAIRIATDADPEDDHLSGIPCTVLEGLFSSFTYFFSEDGKHICDYQLVLQCHIKSDAGFSTDDWTCTLSLWCLNPALVFKNMADSALSVILTSGTLSPMSSFQSELGVQFGTSLEAPHVINVDSQLWAGVIHTGPDDYPLNASYKTSEAYGLQDALGTSLEEICKVVPGGCLVFFPSYKLLDKLRNRWSQTGQWSRLNTQKPVFVEPRGGQDDFEGVLKDYYDTIRQGNKPMIGRRRNKKWDPNCANATKSKGNSKGATLLAVFRGKISEGIDFSDENARTVIIVGIPFPNVFDIQVAEKKKYNDTYKSSKSLLSGSEWYCQQAFRALNQAAGRCIRHRFDYGAIIFLDERFRQERNLTYISKWIRKSIRQPDNFDQLIEGLKSFFRDIRVISLPFTFLLSTQHIFLLVILSLSLTMFIYETIDEQVGNNGSSMQPIDVEPTDVDGPRNWFTEMKNNRVTKPHLKGQISMSDSVAAPKVSTKMKKFAVLTTENDCSLSPKESKAQEVRPSNKSDNTGIAYVHLEGDLETQNRYINDAIVSFEAAMRVPLNLFISVASNRGGWMVRVSWVMDQHGFRLKQVIFSHSSWVRCSSPPPMILSSNDFELTVVKETPRIYNHEPLIVKEIPVKEAGPPTLDTVSEDELSNSTIFQTDVPDEQIPQSFSSPCSTSASGCMHAFVTPNKPHISQNRSPLLDSSVNSRFHKRRKASVVKMEVLGSPGPITPTEIKKFGVPQSCILEVPETSSTTFGDVIKKDLKIYCALCRYPLGLQENNYIVPCSSMSLSKVHLASIWKGNLEKAAMGPTSVPVMASDITSVDRRIFERNPEQGMWSKEDGCVFNKVFCTFCKNQENCLGLHVVATDSSNVQFLNKVLFYTDRLEIQQIDVSRNAELSPSSVTSGTKGLAQNLFDSYAFIRPETNSGGWMRLPKKVQVSSTKD</sequence>
<evidence type="ECO:0000313" key="20">
    <source>
        <dbReference type="Proteomes" id="UP001408789"/>
    </source>
</evidence>
<dbReference type="InterPro" id="IPR027417">
    <property type="entry name" value="P-loop_NTPase"/>
</dbReference>
<dbReference type="InterPro" id="IPR045028">
    <property type="entry name" value="DinG/Rad3-like"/>
</dbReference>
<dbReference type="GO" id="GO:0006289">
    <property type="term" value="P:nucleotide-excision repair"/>
    <property type="evidence" value="ECO:0007669"/>
    <property type="project" value="TreeGrafter"/>
</dbReference>
<dbReference type="InterPro" id="IPR014013">
    <property type="entry name" value="Helic_SF1/SF2_ATP-bd_DinG/Rad3"/>
</dbReference>
<comment type="cofactor">
    <cofactor evidence="1">
        <name>[4Fe-4S] cluster</name>
        <dbReference type="ChEBI" id="CHEBI:49883"/>
    </cofactor>
</comment>
<dbReference type="EMBL" id="JBCNJP010000010">
    <property type="protein sequence ID" value="KAK9071833.1"/>
    <property type="molecule type" value="Genomic_DNA"/>
</dbReference>
<evidence type="ECO:0000256" key="13">
    <source>
        <dbReference type="ARBA" id="ARBA00023204"/>
    </source>
</evidence>
<keyword evidence="13" id="KW-0234">DNA repair</keyword>
<evidence type="ECO:0000256" key="15">
    <source>
        <dbReference type="ARBA" id="ARBA00023242"/>
    </source>
</evidence>
<proteinExistence type="inferred from homology"/>
<dbReference type="GO" id="GO:0003678">
    <property type="term" value="F:DNA helicase activity"/>
    <property type="evidence" value="ECO:0007669"/>
    <property type="project" value="InterPro"/>
</dbReference>
<feature type="region of interest" description="Disordered" evidence="17">
    <location>
        <begin position="86"/>
        <end position="114"/>
    </location>
</feature>
<dbReference type="Gene3D" id="3.40.50.300">
    <property type="entry name" value="P-loop containing nucleotide triphosphate hydrolases"/>
    <property type="match status" value="2"/>
</dbReference>
<dbReference type="FunFam" id="3.40.50.300:FF:000731">
    <property type="entry name" value="Fanconi anemia group J protein homolog"/>
    <property type="match status" value="1"/>
</dbReference>
<dbReference type="SUPFAM" id="SSF52540">
    <property type="entry name" value="P-loop containing nucleoside triphosphate hydrolases"/>
    <property type="match status" value="1"/>
</dbReference>
<evidence type="ECO:0000256" key="16">
    <source>
        <dbReference type="ARBA" id="ARBA00082714"/>
    </source>
</evidence>
<evidence type="ECO:0000313" key="19">
    <source>
        <dbReference type="EMBL" id="KAK9071833.1"/>
    </source>
</evidence>
<evidence type="ECO:0000256" key="12">
    <source>
        <dbReference type="ARBA" id="ARBA00023014"/>
    </source>
</evidence>
<dbReference type="Pfam" id="PF06733">
    <property type="entry name" value="DEAD_2"/>
    <property type="match status" value="1"/>
</dbReference>
<dbReference type="CDD" id="cd18788">
    <property type="entry name" value="SF2_C_XPD"/>
    <property type="match status" value="1"/>
</dbReference>
<keyword evidence="12" id="KW-0411">Iron-sulfur</keyword>
<dbReference type="InterPro" id="IPR006555">
    <property type="entry name" value="ATP-dep_Helicase_C"/>
</dbReference>
<evidence type="ECO:0000256" key="9">
    <source>
        <dbReference type="ARBA" id="ARBA00022806"/>
    </source>
</evidence>
<dbReference type="PANTHER" id="PTHR11472">
    <property type="entry name" value="DNA REPAIR DEAD HELICASE RAD3/XP-D SUBFAMILY MEMBER"/>
    <property type="match status" value="1"/>
</dbReference>
<evidence type="ECO:0000256" key="7">
    <source>
        <dbReference type="ARBA" id="ARBA00022763"/>
    </source>
</evidence>
<accession>A0AAP0H1W6</accession>
<dbReference type="InterPro" id="IPR010614">
    <property type="entry name" value="RAD3-like_helicase_DEAD"/>
</dbReference>
<keyword evidence="7" id="KW-0227">DNA damage</keyword>
<evidence type="ECO:0000259" key="18">
    <source>
        <dbReference type="PROSITE" id="PS51193"/>
    </source>
</evidence>
<keyword evidence="4" id="KW-0004">4Fe-4S</keyword>
<dbReference type="GO" id="GO:0016818">
    <property type="term" value="F:hydrolase activity, acting on acid anhydrides, in phosphorus-containing anhydrides"/>
    <property type="evidence" value="ECO:0007669"/>
    <property type="project" value="InterPro"/>
</dbReference>
<feature type="domain" description="Helicase ATP-binding" evidence="18">
    <location>
        <begin position="24"/>
        <end position="332"/>
    </location>
</feature>
<name>A0AAP0H1W6_9ASTR</name>
<protein>
    <recommendedName>
        <fullName evidence="16">DNA 5'-3' helicase FANCJ</fullName>
    </recommendedName>
</protein>
<evidence type="ECO:0000256" key="17">
    <source>
        <dbReference type="SAM" id="MobiDB-lite"/>
    </source>
</evidence>
<dbReference type="SMART" id="SM00488">
    <property type="entry name" value="DEXDc2"/>
    <property type="match status" value="1"/>
</dbReference>
<keyword evidence="15" id="KW-0539">Nucleus</keyword>
<keyword evidence="5" id="KW-0479">Metal-binding</keyword>
<keyword evidence="14" id="KW-0413">Isomerase</keyword>
<evidence type="ECO:0000256" key="4">
    <source>
        <dbReference type="ARBA" id="ARBA00022485"/>
    </source>
</evidence>
<dbReference type="GO" id="GO:0003677">
    <property type="term" value="F:DNA binding"/>
    <property type="evidence" value="ECO:0007669"/>
    <property type="project" value="InterPro"/>
</dbReference>
<gene>
    <name evidence="19" type="ORF">SSX86_008262</name>
</gene>
<evidence type="ECO:0000256" key="14">
    <source>
        <dbReference type="ARBA" id="ARBA00023235"/>
    </source>
</evidence>
<dbReference type="GO" id="GO:1990918">
    <property type="term" value="P:double-strand break repair involved in meiotic recombination"/>
    <property type="evidence" value="ECO:0007669"/>
    <property type="project" value="TreeGrafter"/>
</dbReference>